<dbReference type="InterPro" id="IPR028082">
    <property type="entry name" value="Peripla_BP_I"/>
</dbReference>
<keyword evidence="6" id="KW-1185">Reference proteome</keyword>
<dbReference type="InterPro" id="IPR000524">
    <property type="entry name" value="Tscrpt_reg_HTH_GntR"/>
</dbReference>
<dbReference type="Pfam" id="PF13377">
    <property type="entry name" value="Peripla_BP_3"/>
    <property type="match status" value="1"/>
</dbReference>
<organism evidence="5 6">
    <name type="scientific">Cohnella nanjingensis</name>
    <dbReference type="NCBI Taxonomy" id="1387779"/>
    <lineage>
        <taxon>Bacteria</taxon>
        <taxon>Bacillati</taxon>
        <taxon>Bacillota</taxon>
        <taxon>Bacilli</taxon>
        <taxon>Bacillales</taxon>
        <taxon>Paenibacillaceae</taxon>
        <taxon>Cohnella</taxon>
    </lineage>
</organism>
<dbReference type="EMBL" id="JACJVP010000011">
    <property type="protein sequence ID" value="MBB6670750.1"/>
    <property type="molecule type" value="Genomic_DNA"/>
</dbReference>
<dbReference type="InterPro" id="IPR001034">
    <property type="entry name" value="DeoR_HTH"/>
</dbReference>
<evidence type="ECO:0000256" key="2">
    <source>
        <dbReference type="ARBA" id="ARBA00023125"/>
    </source>
</evidence>
<evidence type="ECO:0000313" key="5">
    <source>
        <dbReference type="EMBL" id="MBB6670750.1"/>
    </source>
</evidence>
<dbReference type="Proteomes" id="UP000547209">
    <property type="component" value="Unassembled WGS sequence"/>
</dbReference>
<dbReference type="CDD" id="cd07377">
    <property type="entry name" value="WHTH_GntR"/>
    <property type="match status" value="1"/>
</dbReference>
<evidence type="ECO:0000313" key="6">
    <source>
        <dbReference type="Proteomes" id="UP000547209"/>
    </source>
</evidence>
<sequence>MADSVKEPLYRKIMNYLIDIIESGELTEDEQVPTEAELAERFEVSRITSRRALEELRHQGLIYRKRGGGSFVSPKRAASKAAHAAEATDRPEMIALVLPCEATVGKLSDYIQGANNYLENKNYFLTVRDTGMNLEDEKNVIEDLVAKGVKGIIFYPFSDRDNLQLLYDLHMARYPIVTIDKYFESVPISYVVSDNLDGGYQAAGHLLRLGHERIAFICSEGIESATSIRNRYFGYCRALKEAGLPIDPAIVVMGVRRLREEWLRERRIDGGLPKPVMEPHYKQFMKELLRRLIDQRVTAIQTDDDYIAVEAISAALELGIKVPEELSVIGFDNIELSTHIEIPLTTIEQNSYEIGRIAAEIVVKGIEAEAHDCHKIIQPVKLIERASCGKAVVEAMKGGGGPESR</sequence>
<proteinExistence type="predicted"/>
<dbReference type="SUPFAM" id="SSF53822">
    <property type="entry name" value="Periplasmic binding protein-like I"/>
    <property type="match status" value="1"/>
</dbReference>
<reference evidence="5 6" key="1">
    <citation type="submission" date="2020-08" db="EMBL/GenBank/DDBJ databases">
        <title>Cohnella phylogeny.</title>
        <authorList>
            <person name="Dunlap C."/>
        </authorList>
    </citation>
    <scope>NUCLEOTIDE SEQUENCE [LARGE SCALE GENOMIC DNA]</scope>
    <source>
        <strain evidence="5 6">DSM 28246</strain>
    </source>
</reference>
<gene>
    <name evidence="5" type="ORF">H7C19_08615</name>
</gene>
<dbReference type="GO" id="GO:0003700">
    <property type="term" value="F:DNA-binding transcription factor activity"/>
    <property type="evidence" value="ECO:0007669"/>
    <property type="project" value="InterPro"/>
</dbReference>
<dbReference type="Pfam" id="PF00392">
    <property type="entry name" value="GntR"/>
    <property type="match status" value="1"/>
</dbReference>
<evidence type="ECO:0000256" key="1">
    <source>
        <dbReference type="ARBA" id="ARBA00023015"/>
    </source>
</evidence>
<dbReference type="Gene3D" id="1.10.10.10">
    <property type="entry name" value="Winged helix-like DNA-binding domain superfamily/Winged helix DNA-binding domain"/>
    <property type="match status" value="1"/>
</dbReference>
<dbReference type="PRINTS" id="PR00035">
    <property type="entry name" value="HTHGNTR"/>
</dbReference>
<dbReference type="GO" id="GO:0000976">
    <property type="term" value="F:transcription cis-regulatory region binding"/>
    <property type="evidence" value="ECO:0007669"/>
    <property type="project" value="TreeGrafter"/>
</dbReference>
<dbReference type="PANTHER" id="PTHR30146:SF109">
    <property type="entry name" value="HTH-TYPE TRANSCRIPTIONAL REGULATOR GALS"/>
    <property type="match status" value="1"/>
</dbReference>
<name>A0A7X0VE90_9BACL</name>
<dbReference type="CDD" id="cd06267">
    <property type="entry name" value="PBP1_LacI_sugar_binding-like"/>
    <property type="match status" value="1"/>
</dbReference>
<accession>A0A7X0VE90</accession>
<keyword evidence="2" id="KW-0238">DNA-binding</keyword>
<evidence type="ECO:0000259" key="4">
    <source>
        <dbReference type="PROSITE" id="PS50949"/>
    </source>
</evidence>
<dbReference type="InterPro" id="IPR036388">
    <property type="entry name" value="WH-like_DNA-bd_sf"/>
</dbReference>
<dbReference type="PANTHER" id="PTHR30146">
    <property type="entry name" value="LACI-RELATED TRANSCRIPTIONAL REPRESSOR"/>
    <property type="match status" value="1"/>
</dbReference>
<dbReference type="InterPro" id="IPR046335">
    <property type="entry name" value="LacI/GalR-like_sensor"/>
</dbReference>
<keyword evidence="1" id="KW-0805">Transcription regulation</keyword>
<dbReference type="AlphaFoldDB" id="A0A7X0VE90"/>
<dbReference type="RefSeq" id="WP_185142233.1">
    <property type="nucleotide sequence ID" value="NZ_JACJVP010000011.1"/>
</dbReference>
<dbReference type="PROSITE" id="PS50949">
    <property type="entry name" value="HTH_GNTR"/>
    <property type="match status" value="1"/>
</dbReference>
<protein>
    <submittedName>
        <fullName evidence="5">GntR family transcriptional regulator</fullName>
    </submittedName>
</protein>
<dbReference type="Gene3D" id="3.40.50.2300">
    <property type="match status" value="2"/>
</dbReference>
<dbReference type="SUPFAM" id="SSF46785">
    <property type="entry name" value="Winged helix' DNA-binding domain"/>
    <property type="match status" value="1"/>
</dbReference>
<dbReference type="SMART" id="SM00345">
    <property type="entry name" value="HTH_GNTR"/>
    <property type="match status" value="1"/>
</dbReference>
<dbReference type="InterPro" id="IPR036390">
    <property type="entry name" value="WH_DNA-bd_sf"/>
</dbReference>
<comment type="caution">
    <text evidence="5">The sequence shown here is derived from an EMBL/GenBank/DDBJ whole genome shotgun (WGS) entry which is preliminary data.</text>
</comment>
<dbReference type="PRINTS" id="PR00037">
    <property type="entry name" value="HTHLACR"/>
</dbReference>
<feature type="domain" description="HTH gntR-type" evidence="4">
    <location>
        <begin position="7"/>
        <end position="75"/>
    </location>
</feature>
<evidence type="ECO:0000256" key="3">
    <source>
        <dbReference type="ARBA" id="ARBA00023163"/>
    </source>
</evidence>
<keyword evidence="3" id="KW-0804">Transcription</keyword>